<dbReference type="GeneID" id="54287217"/>
<dbReference type="EMBL" id="ML978066">
    <property type="protein sequence ID" value="KAF2022106.1"/>
    <property type="molecule type" value="Genomic_DNA"/>
</dbReference>
<name>A0A6A5YA30_9PLEO</name>
<protein>
    <recommendedName>
        <fullName evidence="1">Aminoglycoside phosphotransferase domain-containing protein</fullName>
    </recommendedName>
</protein>
<dbReference type="Proteomes" id="UP000799778">
    <property type="component" value="Unassembled WGS sequence"/>
</dbReference>
<dbReference type="InterPro" id="IPR002575">
    <property type="entry name" value="Aminoglycoside_PTrfase"/>
</dbReference>
<reference evidence="2" key="1">
    <citation type="journal article" date="2020" name="Stud. Mycol.">
        <title>101 Dothideomycetes genomes: a test case for predicting lifestyles and emergence of pathogens.</title>
        <authorList>
            <person name="Haridas S."/>
            <person name="Albert R."/>
            <person name="Binder M."/>
            <person name="Bloem J."/>
            <person name="Labutti K."/>
            <person name="Salamov A."/>
            <person name="Andreopoulos B."/>
            <person name="Baker S."/>
            <person name="Barry K."/>
            <person name="Bills G."/>
            <person name="Bluhm B."/>
            <person name="Cannon C."/>
            <person name="Castanera R."/>
            <person name="Culley D."/>
            <person name="Daum C."/>
            <person name="Ezra D."/>
            <person name="Gonzalez J."/>
            <person name="Henrissat B."/>
            <person name="Kuo A."/>
            <person name="Liang C."/>
            <person name="Lipzen A."/>
            <person name="Lutzoni F."/>
            <person name="Magnuson J."/>
            <person name="Mondo S."/>
            <person name="Nolan M."/>
            <person name="Ohm R."/>
            <person name="Pangilinan J."/>
            <person name="Park H.-J."/>
            <person name="Ramirez L."/>
            <person name="Alfaro M."/>
            <person name="Sun H."/>
            <person name="Tritt A."/>
            <person name="Yoshinaga Y."/>
            <person name="Zwiers L.-H."/>
            <person name="Turgeon B."/>
            <person name="Goodwin S."/>
            <person name="Spatafora J."/>
            <person name="Crous P."/>
            <person name="Grigoriev I."/>
        </authorList>
    </citation>
    <scope>NUCLEOTIDE SEQUENCE</scope>
    <source>
        <strain evidence="2">CBS 175.79</strain>
    </source>
</reference>
<evidence type="ECO:0000313" key="2">
    <source>
        <dbReference type="EMBL" id="KAF2022106.1"/>
    </source>
</evidence>
<gene>
    <name evidence="2" type="ORF">BU24DRAFT_430534</name>
</gene>
<evidence type="ECO:0000313" key="3">
    <source>
        <dbReference type="Proteomes" id="UP000799778"/>
    </source>
</evidence>
<feature type="domain" description="Aminoglycoside phosphotransferase" evidence="1">
    <location>
        <begin position="55"/>
        <end position="292"/>
    </location>
</feature>
<accession>A0A6A5YA30</accession>
<keyword evidence="3" id="KW-1185">Reference proteome</keyword>
<dbReference type="InterPro" id="IPR011009">
    <property type="entry name" value="Kinase-like_dom_sf"/>
</dbReference>
<proteinExistence type="predicted"/>
<dbReference type="Pfam" id="PF01636">
    <property type="entry name" value="APH"/>
    <property type="match status" value="1"/>
</dbReference>
<dbReference type="RefSeq" id="XP_033390445.1">
    <property type="nucleotide sequence ID" value="XM_033529820.1"/>
</dbReference>
<sequence length="428" mass="49521">MDIDERIELVKKVQGELWEDRLNEAYRSGRLCAWASSFHHDRLPCELSDNTLLYGSDGTTWLLRLPRIGKVHDSYADEKVAVEVAAINLIRRDTTIPVPKIEAWGLAAQNPLGLGPFIIMESIQGRHLSDDEIETIYRQFASILLRLFKLDFDRIGSLDPPSPELRLPTRPLTWKVHDILQTGGIDITYTLLWHYLSFSSTTEYFKYVAEQDWKQLVQQPSSTYGQYDAMAKYRTFSILKSLIPDFFHSNFDRTKFKLICDDLGAANLMIRSRQDLTIIGIVDFEWSYIGPAQLFGSAPWWLLMDRPTDQAWDCYQGEPTKLLPVTLTEEEAKTPGHEENELSHLVHWSEHSGAMWLHMLLTTGFNDPCSFPLTKLIQHVGAGEWERRERELDEDEYNRDLQKIEEHSVLMAEGKIRKEDFVAMHSLF</sequence>
<dbReference type="PANTHER" id="PTHR21310">
    <property type="entry name" value="AMINOGLYCOSIDE PHOSPHOTRANSFERASE-RELATED-RELATED"/>
    <property type="match status" value="1"/>
</dbReference>
<dbReference type="InterPro" id="IPR051678">
    <property type="entry name" value="AGP_Transferase"/>
</dbReference>
<dbReference type="SUPFAM" id="SSF56112">
    <property type="entry name" value="Protein kinase-like (PK-like)"/>
    <property type="match status" value="1"/>
</dbReference>
<dbReference type="AlphaFoldDB" id="A0A6A5YA30"/>
<organism evidence="2 3">
    <name type="scientific">Aaosphaeria arxii CBS 175.79</name>
    <dbReference type="NCBI Taxonomy" id="1450172"/>
    <lineage>
        <taxon>Eukaryota</taxon>
        <taxon>Fungi</taxon>
        <taxon>Dikarya</taxon>
        <taxon>Ascomycota</taxon>
        <taxon>Pezizomycotina</taxon>
        <taxon>Dothideomycetes</taxon>
        <taxon>Pleosporomycetidae</taxon>
        <taxon>Pleosporales</taxon>
        <taxon>Pleosporales incertae sedis</taxon>
        <taxon>Aaosphaeria</taxon>
    </lineage>
</organism>
<evidence type="ECO:0000259" key="1">
    <source>
        <dbReference type="Pfam" id="PF01636"/>
    </source>
</evidence>
<dbReference type="OrthoDB" id="3793522at2759"/>
<dbReference type="PANTHER" id="PTHR21310:SF37">
    <property type="entry name" value="AMINOGLYCOSIDE PHOSPHOTRANSFERASE DOMAIN-CONTAINING PROTEIN"/>
    <property type="match status" value="1"/>
</dbReference>